<dbReference type="Proteomes" id="UP000831156">
    <property type="component" value="Chromosome 14"/>
</dbReference>
<reference evidence="4" key="1">
    <citation type="submission" date="2016-09" db="EMBL/GenBank/DDBJ databases">
        <authorList>
            <consortium name="Pathogen Informatics"/>
            <person name="Sun Q."/>
            <person name="Inoue M."/>
        </authorList>
    </citation>
    <scope>NUCLEOTIDE SEQUENCE</scope>
</reference>
<evidence type="ECO:0000256" key="1">
    <source>
        <dbReference type="ARBA" id="ARBA00005655"/>
    </source>
</evidence>
<dbReference type="EMBL" id="LT969437">
    <property type="protein sequence ID" value="SOV19466.1"/>
    <property type="molecule type" value="Genomic_DNA"/>
</dbReference>
<gene>
    <name evidence="4" type="ORF">PGABG01_1451500</name>
</gene>
<feature type="region of interest" description="Disordered" evidence="3">
    <location>
        <begin position="235"/>
        <end position="357"/>
    </location>
</feature>
<feature type="compositionally biased region" description="Basic residues" evidence="3">
    <location>
        <begin position="320"/>
        <end position="329"/>
    </location>
</feature>
<organism evidence="4 5">
    <name type="scientific">Plasmodium gaboni</name>
    <dbReference type="NCBI Taxonomy" id="647221"/>
    <lineage>
        <taxon>Eukaryota</taxon>
        <taxon>Sar</taxon>
        <taxon>Alveolata</taxon>
        <taxon>Apicomplexa</taxon>
        <taxon>Aconoidasida</taxon>
        <taxon>Haemosporida</taxon>
        <taxon>Plasmodiidae</taxon>
        <taxon>Plasmodium</taxon>
        <taxon>Plasmodium (Laverania)</taxon>
    </lineage>
</organism>
<dbReference type="PANTHER" id="PTHR12375">
    <property type="entry name" value="RNA-BINDING PROTEIN LUC7-RELATED"/>
    <property type="match status" value="1"/>
</dbReference>
<dbReference type="InterPro" id="IPR004882">
    <property type="entry name" value="Luc7-rel"/>
</dbReference>
<name>A0ABY1UVA5_9APIC</name>
<protein>
    <submittedName>
        <fullName evidence="4">U1 snRNA associated protein, putative</fullName>
    </submittedName>
</protein>
<feature type="compositionally biased region" description="Basic and acidic residues" evidence="3">
    <location>
        <begin position="235"/>
        <end position="245"/>
    </location>
</feature>
<evidence type="ECO:0000313" key="5">
    <source>
        <dbReference type="Proteomes" id="UP000831156"/>
    </source>
</evidence>
<evidence type="ECO:0000256" key="2">
    <source>
        <dbReference type="SAM" id="Coils"/>
    </source>
</evidence>
<dbReference type="Pfam" id="PF03194">
    <property type="entry name" value="LUC7"/>
    <property type="match status" value="1"/>
</dbReference>
<feature type="compositionally biased region" description="Basic residues" evidence="3">
    <location>
        <begin position="298"/>
        <end position="311"/>
    </location>
</feature>
<comment type="similarity">
    <text evidence="1">Belongs to the Luc7 family.</text>
</comment>
<accession>A0ABY1UVA5</accession>
<evidence type="ECO:0000313" key="4">
    <source>
        <dbReference type="EMBL" id="SOV19466.1"/>
    </source>
</evidence>
<keyword evidence="5" id="KW-1185">Reference proteome</keyword>
<feature type="coiled-coil region" evidence="2">
    <location>
        <begin position="150"/>
        <end position="177"/>
    </location>
</feature>
<feature type="compositionally biased region" description="Basic residues" evidence="3">
    <location>
        <begin position="246"/>
        <end position="290"/>
    </location>
</feature>
<sequence>MEEMRSLLDSLMGKDRNETDSKKKYSFKDENVCKYYLIDFCPHDLFPNTKSDIGRCKNIHSDILKEQLEKHEDYKYYLAKYQQMFMKTLERIIDVADMKIVKTKEKLKHMSNTPNNTSDKKTKIESINSHICDLLKQSEEAGEKGDLNKATSFNNQITMLQEEIKRLTEEMEKSNDGNLKVCETCGAMQAVGDMVQRFENHINGKQHLGFDKIRNTLNKLKEGIKEREEIIEKYRKTRYHSSDNHHSKRDRHHHRDYHDRRSSRHKKSSERYHRSHHSNKRSRKRSHSNRSKSSSVHHSNKRSRKRSHSNRSKSSSVNHSNKRSRKRSHSDRSKSSSVHNSSDKHRRRSVKYDKEDN</sequence>
<keyword evidence="2" id="KW-0175">Coiled coil</keyword>
<proteinExistence type="inferred from homology"/>
<evidence type="ECO:0000256" key="3">
    <source>
        <dbReference type="SAM" id="MobiDB-lite"/>
    </source>
</evidence>